<gene>
    <name evidence="1" type="ORF">bhn_II079</name>
</gene>
<proteinExistence type="predicted"/>
<dbReference type="Proteomes" id="UP000179284">
    <property type="component" value="Plasmid pNP144"/>
</dbReference>
<protein>
    <submittedName>
        <fullName evidence="1">Uncharacterized protein</fullName>
    </submittedName>
</protein>
<dbReference type="OrthoDB" id="9955448at2"/>
<keyword evidence="2" id="KW-1185">Reference proteome</keyword>
<dbReference type="EMBL" id="CP017832">
    <property type="protein sequence ID" value="AOZ97878.1"/>
    <property type="molecule type" value="Genomic_DNA"/>
</dbReference>
<dbReference type="AlphaFoldDB" id="A0A1D9P5L4"/>
<evidence type="ECO:0000313" key="2">
    <source>
        <dbReference type="Proteomes" id="UP000179284"/>
    </source>
</evidence>
<organism evidence="1 2">
    <name type="scientific">Butyrivibrio hungatei</name>
    <dbReference type="NCBI Taxonomy" id="185008"/>
    <lineage>
        <taxon>Bacteria</taxon>
        <taxon>Bacillati</taxon>
        <taxon>Bacillota</taxon>
        <taxon>Clostridia</taxon>
        <taxon>Lachnospirales</taxon>
        <taxon>Lachnospiraceae</taxon>
        <taxon>Butyrivibrio</taxon>
    </lineage>
</organism>
<sequence length="88" mass="9724">MSSYSFPKNLTAFTIDENNTVVEVRVISTSGISGIAVVEMPNGNIENILFEHLFKDVESALAFLDGKESRDSKKFYNNILYGEGGNND</sequence>
<dbReference type="RefSeq" id="WP_071177637.1">
    <property type="nucleotide sequence ID" value="NZ_CP017832.1"/>
</dbReference>
<evidence type="ECO:0000313" key="1">
    <source>
        <dbReference type="EMBL" id="AOZ97878.1"/>
    </source>
</evidence>
<dbReference type="KEGG" id="bhu:bhn_II079"/>
<geneLocation type="plasmid" evidence="2">
    <name>pnp144</name>
</geneLocation>
<keyword evidence="1" id="KW-0614">Plasmid</keyword>
<accession>A0A1D9P5L4</accession>
<reference evidence="2" key="1">
    <citation type="submission" date="2016-10" db="EMBL/GenBank/DDBJ databases">
        <title>The complete genome sequence of the rumen bacterium Butyrivibrio hungatei MB2003.</title>
        <authorList>
            <person name="Palevich N."/>
            <person name="Kelly W.J."/>
            <person name="Leahy S.C."/>
            <person name="Altermann E."/>
            <person name="Rakonjac J."/>
            <person name="Attwood G.T."/>
        </authorList>
    </citation>
    <scope>NUCLEOTIDE SEQUENCE [LARGE SCALE GENOMIC DNA]</scope>
    <source>
        <strain evidence="2">MB2003</strain>
        <plasmid evidence="2">Plasmid pnp144</plasmid>
    </source>
</reference>
<name>A0A1D9P5L4_9FIRM</name>